<evidence type="ECO:0000259" key="5">
    <source>
        <dbReference type="PROSITE" id="PS51501"/>
    </source>
</evidence>
<gene>
    <name evidence="6" type="ORF">Pmar_PMAR004365</name>
</gene>
<evidence type="ECO:0000256" key="1">
    <source>
        <dbReference type="ARBA" id="ARBA00022723"/>
    </source>
</evidence>
<dbReference type="InParanoid" id="C5KAG9"/>
<accession>C5KAG9</accession>
<dbReference type="GO" id="GO:0051087">
    <property type="term" value="F:protein-folding chaperone binding"/>
    <property type="evidence" value="ECO:0007669"/>
    <property type="project" value="TreeGrafter"/>
</dbReference>
<feature type="domain" description="DNL-type" evidence="5">
    <location>
        <begin position="52"/>
        <end position="169"/>
    </location>
</feature>
<evidence type="ECO:0000313" key="6">
    <source>
        <dbReference type="EMBL" id="EER18505.1"/>
    </source>
</evidence>
<evidence type="ECO:0000256" key="3">
    <source>
        <dbReference type="ARBA" id="ARBA00022833"/>
    </source>
</evidence>
<dbReference type="InterPro" id="IPR024158">
    <property type="entry name" value="Mt_import_TIM15"/>
</dbReference>
<dbReference type="GO" id="GO:0030150">
    <property type="term" value="P:protein import into mitochondrial matrix"/>
    <property type="evidence" value="ECO:0007669"/>
    <property type="project" value="TreeGrafter"/>
</dbReference>
<keyword evidence="2 4" id="KW-0863">Zinc-finger</keyword>
<dbReference type="GO" id="GO:0050821">
    <property type="term" value="P:protein stabilization"/>
    <property type="evidence" value="ECO:0007669"/>
    <property type="project" value="TreeGrafter"/>
</dbReference>
<keyword evidence="7" id="KW-1185">Reference proteome</keyword>
<dbReference type="RefSeq" id="XP_002786709.1">
    <property type="nucleotide sequence ID" value="XM_002786663.1"/>
</dbReference>
<keyword evidence="3" id="KW-0862">Zinc</keyword>
<dbReference type="EMBL" id="GG671784">
    <property type="protein sequence ID" value="EER18505.1"/>
    <property type="molecule type" value="Genomic_DNA"/>
</dbReference>
<dbReference type="GO" id="GO:0005739">
    <property type="term" value="C:mitochondrion"/>
    <property type="evidence" value="ECO:0007669"/>
    <property type="project" value="TreeGrafter"/>
</dbReference>
<evidence type="ECO:0000256" key="2">
    <source>
        <dbReference type="ARBA" id="ARBA00022771"/>
    </source>
</evidence>
<evidence type="ECO:0000313" key="7">
    <source>
        <dbReference type="Proteomes" id="UP000007800"/>
    </source>
</evidence>
<organism evidence="7">
    <name type="scientific">Perkinsus marinus (strain ATCC 50983 / TXsc)</name>
    <dbReference type="NCBI Taxonomy" id="423536"/>
    <lineage>
        <taxon>Eukaryota</taxon>
        <taxon>Sar</taxon>
        <taxon>Alveolata</taxon>
        <taxon>Perkinsozoa</taxon>
        <taxon>Perkinsea</taxon>
        <taxon>Perkinsida</taxon>
        <taxon>Perkinsidae</taxon>
        <taxon>Perkinsus</taxon>
    </lineage>
</organism>
<dbReference type="PANTHER" id="PTHR20922:SF13">
    <property type="entry name" value="DNL-TYPE ZINC FINGER PROTEIN"/>
    <property type="match status" value="1"/>
</dbReference>
<evidence type="ECO:0000256" key="4">
    <source>
        <dbReference type="PROSITE-ProRule" id="PRU00834"/>
    </source>
</evidence>
<reference evidence="6 7" key="1">
    <citation type="submission" date="2008-07" db="EMBL/GenBank/DDBJ databases">
        <authorList>
            <person name="El-Sayed N."/>
            <person name="Caler E."/>
            <person name="Inman J."/>
            <person name="Amedeo P."/>
            <person name="Hass B."/>
            <person name="Wortman J."/>
        </authorList>
    </citation>
    <scope>NUCLEOTIDE SEQUENCE [LARGE SCALE GENOMIC DNA]</scope>
    <source>
        <strain evidence="7">ATCC 50983 / TXsc</strain>
    </source>
</reference>
<dbReference type="PROSITE" id="PS51501">
    <property type="entry name" value="ZF_DNL"/>
    <property type="match status" value="1"/>
</dbReference>
<dbReference type="GeneID" id="9049521"/>
<dbReference type="Pfam" id="PF05180">
    <property type="entry name" value="zf-DNL"/>
    <property type="match status" value="1"/>
</dbReference>
<dbReference type="AlphaFoldDB" id="C5KAG9"/>
<proteinExistence type="predicted"/>
<dbReference type="OrthoDB" id="512667at2759"/>
<sequence>MLSSPCRLLATSSSSAVIPTTAIQTATRFCRALTNCGSLRGTVPLTRLPGVASKNSYKITYTCRDCSTKGAWMISKHSYHHGMVAVQCPGCGEAHLISDTLGCFAGIPRTDALRIREKLEDLISSSATIYSDVRGHREALPDIQVEGLDEHELKRLQLQIIEEMQEEQD</sequence>
<protein>
    <recommendedName>
        <fullName evidence="5">DNL-type domain-containing protein</fullName>
    </recommendedName>
</protein>
<dbReference type="InterPro" id="IPR007853">
    <property type="entry name" value="Znf_DNL-typ"/>
</dbReference>
<dbReference type="GO" id="GO:0006457">
    <property type="term" value="P:protein folding"/>
    <property type="evidence" value="ECO:0007669"/>
    <property type="project" value="TreeGrafter"/>
</dbReference>
<name>C5KAG9_PERM5</name>
<dbReference type="Proteomes" id="UP000007800">
    <property type="component" value="Unassembled WGS sequence"/>
</dbReference>
<dbReference type="GO" id="GO:0008270">
    <property type="term" value="F:zinc ion binding"/>
    <property type="evidence" value="ECO:0007669"/>
    <property type="project" value="UniProtKB-KW"/>
</dbReference>
<dbReference type="PANTHER" id="PTHR20922">
    <property type="entry name" value="DNL-TYPE ZINC FINGER PROTEIN"/>
    <property type="match status" value="1"/>
</dbReference>
<keyword evidence="1" id="KW-0479">Metal-binding</keyword>